<dbReference type="PROSITE" id="PS50949">
    <property type="entry name" value="HTH_GNTR"/>
    <property type="match status" value="1"/>
</dbReference>
<gene>
    <name evidence="5" type="ORF">K529_015325</name>
</gene>
<keyword evidence="2" id="KW-0238">DNA-binding</keyword>
<dbReference type="PANTHER" id="PTHR43537">
    <property type="entry name" value="TRANSCRIPTIONAL REGULATOR, GNTR FAMILY"/>
    <property type="match status" value="1"/>
</dbReference>
<dbReference type="STRING" id="1265309.K529_015325"/>
<dbReference type="InterPro" id="IPR008920">
    <property type="entry name" value="TF_FadR/GntR_C"/>
</dbReference>
<evidence type="ECO:0000313" key="5">
    <source>
        <dbReference type="EMBL" id="ANP42149.1"/>
    </source>
</evidence>
<dbReference type="Gene3D" id="1.20.120.530">
    <property type="entry name" value="GntR ligand-binding domain-like"/>
    <property type="match status" value="1"/>
</dbReference>
<dbReference type="RefSeq" id="WP_005641580.1">
    <property type="nucleotide sequence ID" value="NZ_CP015230.1"/>
</dbReference>
<dbReference type="Pfam" id="PF07729">
    <property type="entry name" value="FCD"/>
    <property type="match status" value="1"/>
</dbReference>
<dbReference type="GeneID" id="28251233"/>
<dbReference type="SMART" id="SM00345">
    <property type="entry name" value="HTH_GNTR"/>
    <property type="match status" value="1"/>
</dbReference>
<accession>A0A1B1A6E1</accession>
<dbReference type="AlphaFoldDB" id="A0A1B1A6E1"/>
<dbReference type="GO" id="GO:0003677">
    <property type="term" value="F:DNA binding"/>
    <property type="evidence" value="ECO:0007669"/>
    <property type="project" value="UniProtKB-KW"/>
</dbReference>
<evidence type="ECO:0000259" key="4">
    <source>
        <dbReference type="PROSITE" id="PS50949"/>
    </source>
</evidence>
<dbReference type="CDD" id="cd07377">
    <property type="entry name" value="WHTH_GntR"/>
    <property type="match status" value="1"/>
</dbReference>
<dbReference type="SUPFAM" id="SSF46785">
    <property type="entry name" value="Winged helix' DNA-binding domain"/>
    <property type="match status" value="1"/>
</dbReference>
<dbReference type="InterPro" id="IPR036390">
    <property type="entry name" value="WH_DNA-bd_sf"/>
</dbReference>
<organism evidence="5 6">
    <name type="scientific">Tritonibacter mobilis F1926</name>
    <dbReference type="NCBI Taxonomy" id="1265309"/>
    <lineage>
        <taxon>Bacteria</taxon>
        <taxon>Pseudomonadati</taxon>
        <taxon>Pseudomonadota</taxon>
        <taxon>Alphaproteobacteria</taxon>
        <taxon>Rhodobacterales</taxon>
        <taxon>Paracoccaceae</taxon>
        <taxon>Tritonibacter</taxon>
    </lineage>
</organism>
<evidence type="ECO:0000256" key="1">
    <source>
        <dbReference type="ARBA" id="ARBA00023015"/>
    </source>
</evidence>
<name>A0A1B1A6E1_9RHOB</name>
<keyword evidence="1" id="KW-0805">Transcription regulation</keyword>
<dbReference type="EMBL" id="CP015230">
    <property type="protein sequence ID" value="ANP42149.1"/>
    <property type="molecule type" value="Genomic_DNA"/>
</dbReference>
<dbReference type="InterPro" id="IPR011711">
    <property type="entry name" value="GntR_C"/>
</dbReference>
<dbReference type="OrthoDB" id="7834120at2"/>
<dbReference type="KEGG" id="rmb:K529_015325"/>
<sequence>MVIAPYRTDMSETAVDKIFRALMERIVTGDLPAGEKLRQDHIARDYEVSHVPVREAFLRLEAKGLAKSVPHKGMRVTELEPTEIREVIEMRVALEVLALTHALPRHDDQTLAEVDAARIACDAARDMITWDRSNRRFHFALLMPCGMPRLLSSIEDLHITAARHLFAYWRDRWVSRPDSDHAALLEAVRAQDLTLACDILRRHLRRVS</sequence>
<dbReference type="InterPro" id="IPR036388">
    <property type="entry name" value="WH-like_DNA-bd_sf"/>
</dbReference>
<dbReference type="PANTHER" id="PTHR43537:SF49">
    <property type="entry name" value="TRANSCRIPTIONAL REGULATORY PROTEIN"/>
    <property type="match status" value="1"/>
</dbReference>
<dbReference type="InterPro" id="IPR000524">
    <property type="entry name" value="Tscrpt_reg_HTH_GntR"/>
</dbReference>
<dbReference type="Pfam" id="PF00392">
    <property type="entry name" value="GntR"/>
    <property type="match status" value="1"/>
</dbReference>
<feature type="domain" description="HTH gntR-type" evidence="4">
    <location>
        <begin position="12"/>
        <end position="79"/>
    </location>
</feature>
<protein>
    <submittedName>
        <fullName evidence="5">GntR family transcriptional regulator</fullName>
    </submittedName>
</protein>
<proteinExistence type="predicted"/>
<reference evidence="5 6" key="1">
    <citation type="journal article" date="2016" name="ISME J.">
        <title>Global occurrence and heterogeneity of the Roseobacter-clade species Ruegeria mobilis.</title>
        <authorList>
            <person name="Sonnenschein E."/>
            <person name="Gram L."/>
        </authorList>
    </citation>
    <scope>NUCLEOTIDE SEQUENCE [LARGE SCALE GENOMIC DNA]</scope>
    <source>
        <strain evidence="5 6">F1926</strain>
    </source>
</reference>
<dbReference type="GO" id="GO:0003700">
    <property type="term" value="F:DNA-binding transcription factor activity"/>
    <property type="evidence" value="ECO:0007669"/>
    <property type="project" value="InterPro"/>
</dbReference>
<dbReference type="SMART" id="SM00895">
    <property type="entry name" value="FCD"/>
    <property type="match status" value="1"/>
</dbReference>
<dbReference type="SUPFAM" id="SSF48008">
    <property type="entry name" value="GntR ligand-binding domain-like"/>
    <property type="match status" value="1"/>
</dbReference>
<dbReference type="Gene3D" id="1.10.10.10">
    <property type="entry name" value="Winged helix-like DNA-binding domain superfamily/Winged helix DNA-binding domain"/>
    <property type="match status" value="1"/>
</dbReference>
<evidence type="ECO:0000313" key="6">
    <source>
        <dbReference type="Proteomes" id="UP000013243"/>
    </source>
</evidence>
<keyword evidence="3" id="KW-0804">Transcription</keyword>
<evidence type="ECO:0000256" key="3">
    <source>
        <dbReference type="ARBA" id="ARBA00023163"/>
    </source>
</evidence>
<dbReference type="Proteomes" id="UP000013243">
    <property type="component" value="Chromosome"/>
</dbReference>
<evidence type="ECO:0000256" key="2">
    <source>
        <dbReference type="ARBA" id="ARBA00023125"/>
    </source>
</evidence>